<protein>
    <submittedName>
        <fullName evidence="1">Uncharacterized protein</fullName>
    </submittedName>
</protein>
<gene>
    <name evidence="1" type="ORF">ES288_A03G024700v1</name>
</gene>
<name>A0A5D2H1X1_GOSDA</name>
<organism evidence="1 2">
    <name type="scientific">Gossypium darwinii</name>
    <name type="common">Darwin's cotton</name>
    <name type="synonym">Gossypium barbadense var. darwinii</name>
    <dbReference type="NCBI Taxonomy" id="34276"/>
    <lineage>
        <taxon>Eukaryota</taxon>
        <taxon>Viridiplantae</taxon>
        <taxon>Streptophyta</taxon>
        <taxon>Embryophyta</taxon>
        <taxon>Tracheophyta</taxon>
        <taxon>Spermatophyta</taxon>
        <taxon>Magnoliopsida</taxon>
        <taxon>eudicotyledons</taxon>
        <taxon>Gunneridae</taxon>
        <taxon>Pentapetalae</taxon>
        <taxon>rosids</taxon>
        <taxon>malvids</taxon>
        <taxon>Malvales</taxon>
        <taxon>Malvaceae</taxon>
        <taxon>Malvoideae</taxon>
        <taxon>Gossypium</taxon>
    </lineage>
</organism>
<keyword evidence="2" id="KW-1185">Reference proteome</keyword>
<dbReference type="EMBL" id="CM017690">
    <property type="protein sequence ID" value="TYH23576.1"/>
    <property type="molecule type" value="Genomic_DNA"/>
</dbReference>
<sequence length="89" mass="10226">MHAFHTLFRRSACQTLKGSGVFDVGKDLRRWREVERLGTIVNGDDGSCALAILVQRWHRRRQALGCEHVDMVRSGAKGVRIFFNFLRIV</sequence>
<reference evidence="1 2" key="1">
    <citation type="submission" date="2019-06" db="EMBL/GenBank/DDBJ databases">
        <title>WGS assembly of Gossypium darwinii.</title>
        <authorList>
            <person name="Chen Z.J."/>
            <person name="Sreedasyam A."/>
            <person name="Ando A."/>
            <person name="Song Q."/>
            <person name="De L."/>
            <person name="Hulse-Kemp A."/>
            <person name="Ding M."/>
            <person name="Ye W."/>
            <person name="Kirkbride R."/>
            <person name="Jenkins J."/>
            <person name="Plott C."/>
            <person name="Lovell J."/>
            <person name="Lin Y.-M."/>
            <person name="Vaughn R."/>
            <person name="Liu B."/>
            <person name="Li W."/>
            <person name="Simpson S."/>
            <person name="Scheffler B."/>
            <person name="Saski C."/>
            <person name="Grover C."/>
            <person name="Hu G."/>
            <person name="Conover J."/>
            <person name="Carlson J."/>
            <person name="Shu S."/>
            <person name="Boston L."/>
            <person name="Williams M."/>
            <person name="Peterson D."/>
            <person name="Mcgee K."/>
            <person name="Jones D."/>
            <person name="Wendel J."/>
            <person name="Stelly D."/>
            <person name="Grimwood J."/>
            <person name="Schmutz J."/>
        </authorList>
    </citation>
    <scope>NUCLEOTIDE SEQUENCE [LARGE SCALE GENOMIC DNA]</scope>
    <source>
        <strain evidence="1">1808015.09</strain>
    </source>
</reference>
<evidence type="ECO:0000313" key="2">
    <source>
        <dbReference type="Proteomes" id="UP000323506"/>
    </source>
</evidence>
<proteinExistence type="predicted"/>
<accession>A0A5D2H1X1</accession>
<dbReference type="Proteomes" id="UP000323506">
    <property type="component" value="Chromosome A03"/>
</dbReference>
<dbReference type="AlphaFoldDB" id="A0A5D2H1X1"/>
<evidence type="ECO:0000313" key="1">
    <source>
        <dbReference type="EMBL" id="TYH23576.1"/>
    </source>
</evidence>